<proteinExistence type="predicted"/>
<dbReference type="EMBL" id="KE356560">
    <property type="protein sequence ID" value="ERG93488.1"/>
    <property type="molecule type" value="Genomic_DNA"/>
</dbReference>
<dbReference type="Proteomes" id="UP000030649">
    <property type="component" value="Unassembled WGS sequence"/>
</dbReference>
<dbReference type="STRING" id="1238424.J07HQW1_03551"/>
<evidence type="ECO:0000313" key="1">
    <source>
        <dbReference type="EMBL" id="ERG93488.1"/>
    </source>
</evidence>
<dbReference type="HOGENOM" id="CLU_2406309_0_0_2"/>
<gene>
    <name evidence="1" type="ORF">J07HQW1_03551</name>
</gene>
<organism evidence="1 2">
    <name type="scientific">Haloquadratum walsbyi J07HQW1</name>
    <dbReference type="NCBI Taxonomy" id="1238424"/>
    <lineage>
        <taxon>Archaea</taxon>
        <taxon>Methanobacteriati</taxon>
        <taxon>Methanobacteriota</taxon>
        <taxon>Stenosarchaea group</taxon>
        <taxon>Halobacteria</taxon>
        <taxon>Halobacteriales</taxon>
        <taxon>Haloferacaceae</taxon>
        <taxon>Haloquadratum</taxon>
    </lineage>
</organism>
<sequence length="92" mass="10146">MHGFEGNTNKVTFRFNSQTKALPDIGIVQDGLPVSLGACPGLMFDHNFNFNPGRSTVSFTVTIISDHTIELSNIITHGSDPKTKRSESIRQR</sequence>
<dbReference type="AlphaFoldDB" id="U1NA83"/>
<evidence type="ECO:0000313" key="2">
    <source>
        <dbReference type="Proteomes" id="UP000030649"/>
    </source>
</evidence>
<name>U1NA83_9EURY</name>
<protein>
    <submittedName>
        <fullName evidence="1">Uncharacterized protein</fullName>
    </submittedName>
</protein>
<accession>U1NA83</accession>
<reference evidence="1 2" key="1">
    <citation type="journal article" date="2013" name="PLoS ONE">
        <title>Assembly-driven community genomics of a hypersaline microbial ecosystem.</title>
        <authorList>
            <person name="Podell S."/>
            <person name="Ugalde J.A."/>
            <person name="Narasingarao P."/>
            <person name="Banfield J.F."/>
            <person name="Heidelberg K.B."/>
            <person name="Allen E.E."/>
        </authorList>
    </citation>
    <scope>NUCLEOTIDE SEQUENCE [LARGE SCALE GENOMIC DNA]</scope>
    <source>
        <strain evidence="2">J07HQW1</strain>
    </source>
</reference>